<keyword evidence="4" id="KW-1185">Reference proteome</keyword>
<gene>
    <name evidence="3" type="ORF">WKW77_19050</name>
</gene>
<comment type="similarity">
    <text evidence="1">Belongs to the universal stress protein A family.</text>
</comment>
<dbReference type="InterPro" id="IPR006015">
    <property type="entry name" value="Universal_stress_UspA"/>
</dbReference>
<name>A0ABU8VHQ2_9BURK</name>
<dbReference type="Gene3D" id="3.40.50.620">
    <property type="entry name" value="HUPs"/>
    <property type="match status" value="1"/>
</dbReference>
<dbReference type="InterPro" id="IPR006016">
    <property type="entry name" value="UspA"/>
</dbReference>
<evidence type="ECO:0000259" key="2">
    <source>
        <dbReference type="Pfam" id="PF00582"/>
    </source>
</evidence>
<dbReference type="PRINTS" id="PR01438">
    <property type="entry name" value="UNVRSLSTRESS"/>
</dbReference>
<sequence length="170" mass="18093">MYQRILVPVDGSPTSTGGLDEAIRIAKLTDGRLRLLHVVDELSFALAMGSESAYGDEALRAMRIESKRILDAALALTQSAGVEADTRLRETFPSTLSEGVAAEAREWGADLIVLGTHGRRGAKRLMLGSDAERILRVAPVPVLLVRAPDEKDASGELLRATASALAMAGE</sequence>
<comment type="caution">
    <text evidence="3">The sequence shown here is derived from an EMBL/GenBank/DDBJ whole genome shotgun (WGS) entry which is preliminary data.</text>
</comment>
<feature type="domain" description="UspA" evidence="2">
    <location>
        <begin position="1"/>
        <end position="146"/>
    </location>
</feature>
<evidence type="ECO:0000313" key="3">
    <source>
        <dbReference type="EMBL" id="MEJ8813192.1"/>
    </source>
</evidence>
<dbReference type="PANTHER" id="PTHR46268">
    <property type="entry name" value="STRESS RESPONSE PROTEIN NHAX"/>
    <property type="match status" value="1"/>
</dbReference>
<evidence type="ECO:0000313" key="4">
    <source>
        <dbReference type="Proteomes" id="UP001365846"/>
    </source>
</evidence>
<protein>
    <submittedName>
        <fullName evidence="3">Universal stress protein</fullName>
    </submittedName>
</protein>
<dbReference type="PANTHER" id="PTHR46268:SF15">
    <property type="entry name" value="UNIVERSAL STRESS PROTEIN HP_0031"/>
    <property type="match status" value="1"/>
</dbReference>
<dbReference type="EMBL" id="JBBKZU010000008">
    <property type="protein sequence ID" value="MEJ8813192.1"/>
    <property type="molecule type" value="Genomic_DNA"/>
</dbReference>
<dbReference type="InterPro" id="IPR014729">
    <property type="entry name" value="Rossmann-like_a/b/a_fold"/>
</dbReference>
<organism evidence="3 4">
    <name type="scientific">Variovorax ureilyticus</name>
    <dbReference type="NCBI Taxonomy" id="1836198"/>
    <lineage>
        <taxon>Bacteria</taxon>
        <taxon>Pseudomonadati</taxon>
        <taxon>Pseudomonadota</taxon>
        <taxon>Betaproteobacteria</taxon>
        <taxon>Burkholderiales</taxon>
        <taxon>Comamonadaceae</taxon>
        <taxon>Variovorax</taxon>
    </lineage>
</organism>
<accession>A0ABU8VHQ2</accession>
<dbReference type="Proteomes" id="UP001365846">
    <property type="component" value="Unassembled WGS sequence"/>
</dbReference>
<dbReference type="CDD" id="cd00293">
    <property type="entry name" value="USP-like"/>
    <property type="match status" value="1"/>
</dbReference>
<dbReference type="RefSeq" id="WP_340358437.1">
    <property type="nucleotide sequence ID" value="NZ_JBBKZU010000008.1"/>
</dbReference>
<proteinExistence type="inferred from homology"/>
<dbReference type="SUPFAM" id="SSF52402">
    <property type="entry name" value="Adenine nucleotide alpha hydrolases-like"/>
    <property type="match status" value="1"/>
</dbReference>
<dbReference type="Pfam" id="PF00582">
    <property type="entry name" value="Usp"/>
    <property type="match status" value="1"/>
</dbReference>
<evidence type="ECO:0000256" key="1">
    <source>
        <dbReference type="ARBA" id="ARBA00008791"/>
    </source>
</evidence>
<reference evidence="3 4" key="1">
    <citation type="submission" date="2024-03" db="EMBL/GenBank/DDBJ databases">
        <title>Novel species of the genus Variovorax.</title>
        <authorList>
            <person name="Liu Q."/>
            <person name="Xin Y.-H."/>
        </authorList>
    </citation>
    <scope>NUCLEOTIDE SEQUENCE [LARGE SCALE GENOMIC DNA]</scope>
    <source>
        <strain evidence="3 4">KACC 18899</strain>
    </source>
</reference>